<protein>
    <recommendedName>
        <fullName evidence="6">TRAF-type domain-containing protein</fullName>
    </recommendedName>
</protein>
<feature type="region of interest" description="Disordered" evidence="5">
    <location>
        <begin position="434"/>
        <end position="679"/>
    </location>
</feature>
<keyword evidence="1 4" id="KW-0479">Metal-binding</keyword>
<keyword evidence="8" id="KW-1185">Reference proteome</keyword>
<feature type="compositionally biased region" description="Basic and acidic residues" evidence="5">
    <location>
        <begin position="570"/>
        <end position="583"/>
    </location>
</feature>
<comment type="caution">
    <text evidence="7">The sequence shown here is derived from an EMBL/GenBank/DDBJ whole genome shotgun (WGS) entry which is preliminary data.</text>
</comment>
<feature type="region of interest" description="Disordered" evidence="5">
    <location>
        <begin position="153"/>
        <end position="248"/>
    </location>
</feature>
<feature type="compositionally biased region" description="Low complexity" evidence="5">
    <location>
        <begin position="601"/>
        <end position="612"/>
    </location>
</feature>
<keyword evidence="2 4" id="KW-0863">Zinc-finger</keyword>
<accession>A0ABD0LJ14</accession>
<dbReference type="GO" id="GO:0008270">
    <property type="term" value="F:zinc ion binding"/>
    <property type="evidence" value="ECO:0007669"/>
    <property type="project" value="UniProtKB-KW"/>
</dbReference>
<dbReference type="InterPro" id="IPR001293">
    <property type="entry name" value="Znf_TRAF"/>
</dbReference>
<dbReference type="PANTHER" id="PTHR16295:SF10">
    <property type="entry name" value="EXPRESSED PROTEIN"/>
    <property type="match status" value="1"/>
</dbReference>
<evidence type="ECO:0000256" key="2">
    <source>
        <dbReference type="ARBA" id="ARBA00022771"/>
    </source>
</evidence>
<feature type="domain" description="TRAF-type" evidence="6">
    <location>
        <begin position="28"/>
        <end position="103"/>
    </location>
</feature>
<evidence type="ECO:0000256" key="1">
    <source>
        <dbReference type="ARBA" id="ARBA00022723"/>
    </source>
</evidence>
<reference evidence="7 8" key="1">
    <citation type="journal article" date="2023" name="Sci. Data">
        <title>Genome assembly of the Korean intertidal mud-creeper Batillaria attramentaria.</title>
        <authorList>
            <person name="Patra A.K."/>
            <person name="Ho P.T."/>
            <person name="Jun S."/>
            <person name="Lee S.J."/>
            <person name="Kim Y."/>
            <person name="Won Y.J."/>
        </authorList>
    </citation>
    <scope>NUCLEOTIDE SEQUENCE [LARGE SCALE GENOMIC DNA]</scope>
    <source>
        <strain evidence="7">Wonlab-2016</strain>
    </source>
</reference>
<dbReference type="PROSITE" id="PS50145">
    <property type="entry name" value="ZF_TRAF"/>
    <property type="match status" value="1"/>
</dbReference>
<dbReference type="Pfam" id="PF02176">
    <property type="entry name" value="zf-TRAF"/>
    <property type="match status" value="1"/>
</dbReference>
<evidence type="ECO:0000256" key="4">
    <source>
        <dbReference type="PROSITE-ProRule" id="PRU00207"/>
    </source>
</evidence>
<dbReference type="EMBL" id="JACVVK020000046">
    <property type="protein sequence ID" value="KAK7499138.1"/>
    <property type="molecule type" value="Genomic_DNA"/>
</dbReference>
<keyword evidence="3 4" id="KW-0862">Zinc</keyword>
<proteinExistence type="predicted"/>
<feature type="compositionally biased region" description="Polar residues" evidence="5">
    <location>
        <begin position="223"/>
        <end position="235"/>
    </location>
</feature>
<dbReference type="Proteomes" id="UP001519460">
    <property type="component" value="Unassembled WGS sequence"/>
</dbReference>
<feature type="region of interest" description="Disordered" evidence="5">
    <location>
        <begin position="281"/>
        <end position="310"/>
    </location>
</feature>
<dbReference type="AlphaFoldDB" id="A0ABD0LJ14"/>
<dbReference type="PANTHER" id="PTHR16295">
    <property type="entry name" value="TRAF-TYPE ZINC FINGER PROTEIN-RELATED"/>
    <property type="match status" value="1"/>
</dbReference>
<evidence type="ECO:0000313" key="7">
    <source>
        <dbReference type="EMBL" id="KAK7499138.1"/>
    </source>
</evidence>
<dbReference type="InterPro" id="IPR051986">
    <property type="entry name" value="Innate_Immune_Apopt_Reg"/>
</dbReference>
<name>A0ABD0LJ14_9CAEN</name>
<sequence>MSASENETETKYCSNCKKDIAAANFTMHEVHCRRHLVLCQHCEEPVPRSELDQHFNDVHAKVACTLCGTEIEKDQLDTHMEADCTKRNVPCEYCELEMPHAELAEHLEYCHGADGDGRGPMDERAFREFFGFGTEQLSTSFDPFTFEEIRQALGPGMGGDTSERSMPSLPLEDSDASAAAGERAMVVDMSKRPSKNIRLPVRKNDSRSRVPGPRSDQRGPRNVVSTNKRSNLNRQTQRDTEPAIPPDMDYDTMLAMQLAAEDTTDPDPDAHLNQLINNFEKRSRQHVRRTPSQDDDVVVPASPPDQNDFDAADEDMIPCEFCGETFPAFALSVCDPLASGLWGNGEDVSPAFGRNNEPSRWRPVDSRPAIPVINNLGSASPASEAEVRESYHLTDNGDYLLNSLENIMLPCEFCSELLPADFLVQHQAICEGNSSSTPRVMTPAAAQPSSGFAPGGPRNQFFPTSPTRSRQRQADPTEELWSSINRRGEEENEPASNPTAPKKRLNAPKGPKPSSRHIPASVARHGGEDASSRSMQGGRSSRRPVEEEHQSDMLVHARGTKPPGQSRSDNSNRTRHTLDRLLSDEDGVGQRNSGPRQKAPSTRSTGVSSRSVMQTMRQEQRQRNSRRPSADQEPSDEMAVDMGDRRQRERDRVFNGLDNARSPPNQSRPRRSANRQVPE</sequence>
<evidence type="ECO:0000313" key="8">
    <source>
        <dbReference type="Proteomes" id="UP001519460"/>
    </source>
</evidence>
<organism evidence="7 8">
    <name type="scientific">Batillaria attramentaria</name>
    <dbReference type="NCBI Taxonomy" id="370345"/>
    <lineage>
        <taxon>Eukaryota</taxon>
        <taxon>Metazoa</taxon>
        <taxon>Spiralia</taxon>
        <taxon>Lophotrochozoa</taxon>
        <taxon>Mollusca</taxon>
        <taxon>Gastropoda</taxon>
        <taxon>Caenogastropoda</taxon>
        <taxon>Sorbeoconcha</taxon>
        <taxon>Cerithioidea</taxon>
        <taxon>Batillariidae</taxon>
        <taxon>Batillaria</taxon>
    </lineage>
</organism>
<dbReference type="Gene3D" id="3.30.40.10">
    <property type="entry name" value="Zinc/RING finger domain, C3HC4 (zinc finger)"/>
    <property type="match status" value="2"/>
</dbReference>
<evidence type="ECO:0000256" key="3">
    <source>
        <dbReference type="ARBA" id="ARBA00022833"/>
    </source>
</evidence>
<dbReference type="InterPro" id="IPR013083">
    <property type="entry name" value="Znf_RING/FYVE/PHD"/>
</dbReference>
<gene>
    <name evidence="7" type="ORF">BaRGS_00009685</name>
</gene>
<evidence type="ECO:0000256" key="5">
    <source>
        <dbReference type="SAM" id="MobiDB-lite"/>
    </source>
</evidence>
<feature type="zinc finger region" description="TRAF-type" evidence="4">
    <location>
        <begin position="28"/>
        <end position="103"/>
    </location>
</feature>
<evidence type="ECO:0000259" key="6">
    <source>
        <dbReference type="PROSITE" id="PS50145"/>
    </source>
</evidence>
<feature type="compositionally biased region" description="Basic and acidic residues" evidence="5">
    <location>
        <begin position="642"/>
        <end position="653"/>
    </location>
</feature>